<keyword evidence="3" id="KW-0808">Transferase</keyword>
<evidence type="ECO:0000256" key="1">
    <source>
        <dbReference type="ARBA" id="ARBA00011900"/>
    </source>
</evidence>
<reference evidence="7" key="2">
    <citation type="submission" date="2020-09" db="EMBL/GenBank/DDBJ databases">
        <authorList>
            <person name="Sun Q."/>
            <person name="Zhou Y."/>
        </authorList>
    </citation>
    <scope>NUCLEOTIDE SEQUENCE</scope>
    <source>
        <strain evidence="7">CGMCC 4.7308</strain>
    </source>
</reference>
<dbReference type="GO" id="GO:0006304">
    <property type="term" value="P:DNA modification"/>
    <property type="evidence" value="ECO:0007669"/>
    <property type="project" value="InterPro"/>
</dbReference>
<dbReference type="SUPFAM" id="SSF53335">
    <property type="entry name" value="S-adenosyl-L-methionine-dependent methyltransferases"/>
    <property type="match status" value="1"/>
</dbReference>
<dbReference type="GO" id="GO:0003676">
    <property type="term" value="F:nucleic acid binding"/>
    <property type="evidence" value="ECO:0007669"/>
    <property type="project" value="InterPro"/>
</dbReference>
<dbReference type="InterPro" id="IPR002052">
    <property type="entry name" value="DNA_methylase_N6_adenine_CS"/>
</dbReference>
<reference evidence="7" key="1">
    <citation type="journal article" date="2014" name="Int. J. Syst. Evol. Microbiol.">
        <title>Complete genome sequence of Corynebacterium casei LMG S-19264T (=DSM 44701T), isolated from a smear-ripened cheese.</title>
        <authorList>
            <consortium name="US DOE Joint Genome Institute (JGI-PGF)"/>
            <person name="Walter F."/>
            <person name="Albersmeier A."/>
            <person name="Kalinowski J."/>
            <person name="Ruckert C."/>
        </authorList>
    </citation>
    <scope>NUCLEOTIDE SEQUENCE</scope>
    <source>
        <strain evidence="7">CGMCC 4.7308</strain>
    </source>
</reference>
<evidence type="ECO:0000256" key="4">
    <source>
        <dbReference type="ARBA" id="ARBA00022691"/>
    </source>
</evidence>
<dbReference type="RefSeq" id="WP_188944616.1">
    <property type="nucleotide sequence ID" value="NZ_BMNA01000015.1"/>
</dbReference>
<dbReference type="InterPro" id="IPR029063">
    <property type="entry name" value="SAM-dependent_MTases_sf"/>
</dbReference>
<keyword evidence="2" id="KW-0489">Methyltransferase</keyword>
<comment type="catalytic activity">
    <reaction evidence="5">
        <text>a 2'-deoxyadenosine in DNA + S-adenosyl-L-methionine = an N(6)-methyl-2'-deoxyadenosine in DNA + S-adenosyl-L-homocysteine + H(+)</text>
        <dbReference type="Rhea" id="RHEA:15197"/>
        <dbReference type="Rhea" id="RHEA-COMP:12418"/>
        <dbReference type="Rhea" id="RHEA-COMP:12419"/>
        <dbReference type="ChEBI" id="CHEBI:15378"/>
        <dbReference type="ChEBI" id="CHEBI:57856"/>
        <dbReference type="ChEBI" id="CHEBI:59789"/>
        <dbReference type="ChEBI" id="CHEBI:90615"/>
        <dbReference type="ChEBI" id="CHEBI:90616"/>
        <dbReference type="EC" id="2.1.1.72"/>
    </reaction>
</comment>
<proteinExistence type="predicted"/>
<dbReference type="GO" id="GO:0032259">
    <property type="term" value="P:methylation"/>
    <property type="evidence" value="ECO:0007669"/>
    <property type="project" value="UniProtKB-KW"/>
</dbReference>
<comment type="caution">
    <text evidence="7">The sequence shown here is derived from an EMBL/GenBank/DDBJ whole genome shotgun (WGS) entry which is preliminary data.</text>
</comment>
<keyword evidence="4" id="KW-0949">S-adenosyl-L-methionine</keyword>
<evidence type="ECO:0000256" key="5">
    <source>
        <dbReference type="ARBA" id="ARBA00047942"/>
    </source>
</evidence>
<keyword evidence="8" id="KW-1185">Reference proteome</keyword>
<evidence type="ECO:0000256" key="2">
    <source>
        <dbReference type="ARBA" id="ARBA00022603"/>
    </source>
</evidence>
<feature type="domain" description="Type II methyltransferase M.TaqI-like" evidence="6">
    <location>
        <begin position="678"/>
        <end position="862"/>
    </location>
</feature>
<dbReference type="EC" id="2.1.1.72" evidence="1"/>
<dbReference type="Proteomes" id="UP000655208">
    <property type="component" value="Unassembled WGS sequence"/>
</dbReference>
<dbReference type="PROSITE" id="PS00092">
    <property type="entry name" value="N6_MTASE"/>
    <property type="match status" value="1"/>
</dbReference>
<sequence>MAAFSIDDFLADTETQEIDWMRPSGVPSSLEPLRVAIGAGSDALEVALAVSPNPPRMDDVRRLWSLRWNRRAAPVLLVVAHQGSSGWQATVCGLSGDPAAIGGLDLSQVERICAAALAEPTAAAAKRTLQRLLVGPKDQLIAGLTNQGLFASHELRHGVPARVDWAAARARGMATLGKTGAALITALGYTTTAYGSLAHVLSANGTRQAIAVLLNEEELFDRPGVRFGAVSPVTQGLAIAQEYNLPWLIVMRGTQMRLYPARPDIGVGRKGQSETFVELDLALLTEADAGYLPLLFAPTALDATGTVAEILAASIDHATALGARLRDRVYVDVVPALAVAVANAMRNAQNAELNEQDLHEAYHRTLIILFRLLFVAYAEDRGLLPYQRNPRYTRKALKTLAREFSTDGDYEFDASSFDRWEDLQSVWRAVDDGNREWGVPAYNGGLFASDPEMHPSGHAISEMRLSNAEIGPALKSLLIDTGADGDLGPVDFRSLSVREFGTIYEGLLESSLSVAPADLTVAAKTATYLPAKPGDLVVVPAGGVYFHNASGNRKATGSYFTKAFAVEHLLDAALEPALADHLAQVKSMLDAGDDAGAAETYFDFRVADLAMGSGHFLVAAIDRIENRFAKFLSEHSIPAVTDELSRLSAAAEEALGDAAGHIEIEPSMLLRRQIARRCIYGLDLNLMAVELARLAIWIHTFVPGLPMSSLDHGLRVGNSLTGMGTVDEALTVFEPRAAAGQESLFAEGIKATLEVARDRLLRVARTAEATKAEVRESSRAHAKAMQEAAGARSLLDSAVAVRLGEAKLPAGPEEAVALGNQASTQAAVQRLNALHLPVLFPEVFIRPQPGFDVILGNPPWEKVRWEPAPYWVGISPGLIALPDKKRTDRINELRRTHPTEAAHERSEQKQREELQSYFKEGFPLRGGTHLELAQLMLERAIKVLRPSGRLGLVLPRQSMVLAGWKKLRKHLVVSHDLAVVQGRNHAEWLFEDIHQSYAVVLLAAGPRTDAPVAVWVATTAEQIQAASKENAITLTTDDLATYSESHVIPWFVDAEDKRVFDKMRGHARLSVQGGWISGRSDTRWDFTGSGPDNGLTKHASEAGAWKVLMTAHADAYNYDESVPYKQFIANFPALVAKRRGVSLDHGVVRLDASHPVVVFRYPSRSDDTRTVIATALPEAGLLPNAGYVHGVAHAPDSTEDARLALLGLLNTNTLDWWSRRFVDRHVTAPVVNQLPIPGWSEEDVSYVAERVAAVLVRQGFRRLAGGIDVLARSAASITDLSEMPVPRLLADIEVATLRGYGLNLDDFDTIAKDFKELGLPRAHRDNVTAAYHAAHEEAEA</sequence>
<name>A0A917TAL2_9ACTN</name>
<dbReference type="PANTHER" id="PTHR33841:SF1">
    <property type="entry name" value="DNA METHYLTRANSFERASE A"/>
    <property type="match status" value="1"/>
</dbReference>
<evidence type="ECO:0000313" key="7">
    <source>
        <dbReference type="EMBL" id="GGM15756.1"/>
    </source>
</evidence>
<protein>
    <recommendedName>
        <fullName evidence="1">site-specific DNA-methyltransferase (adenine-specific)</fullName>
        <ecNumber evidence="1">2.1.1.72</ecNumber>
    </recommendedName>
</protein>
<organism evidence="7 8">
    <name type="scientific">Nakamurella endophytica</name>
    <dbReference type="NCBI Taxonomy" id="1748367"/>
    <lineage>
        <taxon>Bacteria</taxon>
        <taxon>Bacillati</taxon>
        <taxon>Actinomycetota</taxon>
        <taxon>Actinomycetes</taxon>
        <taxon>Nakamurellales</taxon>
        <taxon>Nakamurellaceae</taxon>
        <taxon>Nakamurella</taxon>
    </lineage>
</organism>
<accession>A0A917TAL2</accession>
<dbReference type="Gene3D" id="3.40.50.150">
    <property type="entry name" value="Vaccinia Virus protein VP39"/>
    <property type="match status" value="1"/>
</dbReference>
<dbReference type="EMBL" id="BMNA01000015">
    <property type="protein sequence ID" value="GGM15756.1"/>
    <property type="molecule type" value="Genomic_DNA"/>
</dbReference>
<dbReference type="InterPro" id="IPR011639">
    <property type="entry name" value="MethylTrfase_TaqI-like_dom"/>
</dbReference>
<evidence type="ECO:0000259" key="6">
    <source>
        <dbReference type="Pfam" id="PF07669"/>
    </source>
</evidence>
<evidence type="ECO:0000313" key="8">
    <source>
        <dbReference type="Proteomes" id="UP000655208"/>
    </source>
</evidence>
<dbReference type="PANTHER" id="PTHR33841">
    <property type="entry name" value="DNA METHYLTRANSFERASE YEEA-RELATED"/>
    <property type="match status" value="1"/>
</dbReference>
<evidence type="ECO:0000256" key="3">
    <source>
        <dbReference type="ARBA" id="ARBA00022679"/>
    </source>
</evidence>
<dbReference type="Pfam" id="PF07669">
    <property type="entry name" value="Eco57I"/>
    <property type="match status" value="1"/>
</dbReference>
<dbReference type="GO" id="GO:0009007">
    <property type="term" value="F:site-specific DNA-methyltransferase (adenine-specific) activity"/>
    <property type="evidence" value="ECO:0007669"/>
    <property type="project" value="UniProtKB-EC"/>
</dbReference>
<dbReference type="InterPro" id="IPR050953">
    <property type="entry name" value="N4_N6_ade-DNA_methylase"/>
</dbReference>
<dbReference type="PRINTS" id="PR00507">
    <property type="entry name" value="N12N6MTFRASE"/>
</dbReference>
<gene>
    <name evidence="7" type="ORF">GCM10011594_39770</name>
</gene>